<dbReference type="Proteomes" id="UP000433483">
    <property type="component" value="Unassembled WGS sequence"/>
</dbReference>
<comment type="caution">
    <text evidence="2">The sequence shown here is derived from an EMBL/GenBank/DDBJ whole genome shotgun (WGS) entry which is preliminary data.</text>
</comment>
<proteinExistence type="predicted"/>
<evidence type="ECO:0000313" key="10">
    <source>
        <dbReference type="Proteomes" id="UP000433483"/>
    </source>
</evidence>
<dbReference type="EMBL" id="QXGD01000576">
    <property type="protein sequence ID" value="KAE9233221.1"/>
    <property type="molecule type" value="Genomic_DNA"/>
</dbReference>
<sequence>MCFSHVCYACKASRKLSFVDSDLLLSKRKVTFYTACISSVTSMSYASIQSSSTGSAEYASEVSCSSS</sequence>
<evidence type="ECO:0000313" key="12">
    <source>
        <dbReference type="Proteomes" id="UP000440732"/>
    </source>
</evidence>
<evidence type="ECO:0000313" key="4">
    <source>
        <dbReference type="EMBL" id="KAE9145030.1"/>
    </source>
</evidence>
<dbReference type="EMBL" id="QXFW01000473">
    <property type="protein sequence ID" value="KAE9011178.1"/>
    <property type="molecule type" value="Genomic_DNA"/>
</dbReference>
<evidence type="ECO:0000313" key="1">
    <source>
        <dbReference type="EMBL" id="KAE8938171.1"/>
    </source>
</evidence>
<dbReference type="EMBL" id="QXGB01000521">
    <property type="protein sequence ID" value="KAE9211988.1"/>
    <property type="molecule type" value="Genomic_DNA"/>
</dbReference>
<evidence type="ECO:0000313" key="13">
    <source>
        <dbReference type="Proteomes" id="UP000441208"/>
    </source>
</evidence>
<dbReference type="Proteomes" id="UP000486351">
    <property type="component" value="Unassembled WGS sequence"/>
</dbReference>
<dbReference type="EMBL" id="QXGA01000498">
    <property type="protein sequence ID" value="KAE9145030.1"/>
    <property type="molecule type" value="Genomic_DNA"/>
</dbReference>
<dbReference type="Proteomes" id="UP000476176">
    <property type="component" value="Unassembled WGS sequence"/>
</dbReference>
<evidence type="ECO:0000313" key="16">
    <source>
        <dbReference type="Proteomes" id="UP000486351"/>
    </source>
</evidence>
<evidence type="ECO:0000313" key="8">
    <source>
        <dbReference type="EMBL" id="KAE9337929.1"/>
    </source>
</evidence>
<evidence type="ECO:0000313" key="5">
    <source>
        <dbReference type="EMBL" id="KAE9211988.1"/>
    </source>
</evidence>
<evidence type="ECO:0000313" key="15">
    <source>
        <dbReference type="Proteomes" id="UP000476176"/>
    </source>
</evidence>
<evidence type="ECO:0000313" key="14">
    <source>
        <dbReference type="Proteomes" id="UP000460718"/>
    </source>
</evidence>
<evidence type="ECO:0000313" key="6">
    <source>
        <dbReference type="EMBL" id="KAE9233221.1"/>
    </source>
</evidence>
<gene>
    <name evidence="6" type="ORF">PF002_g12135</name>
    <name evidence="7" type="ORF">PF004_g9628</name>
    <name evidence="5" type="ORF">PF005_g10783</name>
    <name evidence="4" type="ORF">PF006_g10085</name>
    <name evidence="3" type="ORF">PF007_g8680</name>
    <name evidence="8" type="ORF">PF008_g12291</name>
    <name evidence="1" type="ORF">PF009_g11940</name>
    <name evidence="2" type="ORF">PF011_g9480</name>
</gene>
<dbReference type="Proteomes" id="UP000440732">
    <property type="component" value="Unassembled WGS sequence"/>
</dbReference>
<evidence type="ECO:0000313" key="7">
    <source>
        <dbReference type="EMBL" id="KAE9233542.1"/>
    </source>
</evidence>
<dbReference type="Proteomes" id="UP000440367">
    <property type="component" value="Unassembled WGS sequence"/>
</dbReference>
<evidence type="ECO:0000313" key="2">
    <source>
        <dbReference type="EMBL" id="KAE9011178.1"/>
    </source>
</evidence>
<keyword evidence="10" id="KW-1185">Reference proteome</keyword>
<organism evidence="2 14">
    <name type="scientific">Phytophthora fragariae</name>
    <dbReference type="NCBI Taxonomy" id="53985"/>
    <lineage>
        <taxon>Eukaryota</taxon>
        <taxon>Sar</taxon>
        <taxon>Stramenopiles</taxon>
        <taxon>Oomycota</taxon>
        <taxon>Peronosporomycetes</taxon>
        <taxon>Peronosporales</taxon>
        <taxon>Peronosporaceae</taxon>
        <taxon>Phytophthora</taxon>
    </lineage>
</organism>
<accession>A0A6A3KZY5</accession>
<dbReference type="Proteomes" id="UP000429523">
    <property type="component" value="Unassembled WGS sequence"/>
</dbReference>
<dbReference type="EMBL" id="QXFY01000685">
    <property type="protein sequence ID" value="KAE9337929.1"/>
    <property type="molecule type" value="Genomic_DNA"/>
</dbReference>
<dbReference type="Proteomes" id="UP000441208">
    <property type="component" value="Unassembled WGS sequence"/>
</dbReference>
<dbReference type="Proteomes" id="UP000460718">
    <property type="component" value="Unassembled WGS sequence"/>
</dbReference>
<dbReference type="EMBL" id="QXFZ01000371">
    <property type="protein sequence ID" value="KAE9119083.1"/>
    <property type="molecule type" value="Genomic_DNA"/>
</dbReference>
<name>A0A6A3KZY5_9STRA</name>
<evidence type="ECO:0000313" key="9">
    <source>
        <dbReference type="Proteomes" id="UP000429523"/>
    </source>
</evidence>
<dbReference type="EMBL" id="QXGF01000580">
    <property type="protein sequence ID" value="KAE8938171.1"/>
    <property type="molecule type" value="Genomic_DNA"/>
</dbReference>
<dbReference type="EMBL" id="QXGC01000478">
    <property type="protein sequence ID" value="KAE9233542.1"/>
    <property type="molecule type" value="Genomic_DNA"/>
</dbReference>
<evidence type="ECO:0000313" key="11">
    <source>
        <dbReference type="Proteomes" id="UP000440367"/>
    </source>
</evidence>
<reference evidence="14 15" key="1">
    <citation type="submission" date="2018-09" db="EMBL/GenBank/DDBJ databases">
        <title>Genomic investigation of the strawberry pathogen Phytophthora fragariae indicates pathogenicity is determined by transcriptional variation in three key races.</title>
        <authorList>
            <person name="Adams T.M."/>
            <person name="Armitage A.D."/>
            <person name="Sobczyk M.K."/>
            <person name="Bates H.J."/>
            <person name="Dunwell J.M."/>
            <person name="Nellist C.F."/>
            <person name="Harrison R.J."/>
        </authorList>
    </citation>
    <scope>NUCLEOTIDE SEQUENCE [LARGE SCALE GENOMIC DNA]</scope>
    <source>
        <strain evidence="6 11">BC-1</strain>
        <strain evidence="7 15">BC-23</strain>
        <strain evidence="5 10">NOV-27</strain>
        <strain evidence="4 12">NOV-5</strain>
        <strain evidence="3 13">NOV-71</strain>
        <strain evidence="8 16">NOV-77</strain>
        <strain evidence="1 9">NOV-9</strain>
        <strain evidence="2 14">SCRP245</strain>
    </source>
</reference>
<protein>
    <submittedName>
        <fullName evidence="2">Uncharacterized protein</fullName>
    </submittedName>
</protein>
<evidence type="ECO:0000313" key="3">
    <source>
        <dbReference type="EMBL" id="KAE9119083.1"/>
    </source>
</evidence>
<dbReference type="AlphaFoldDB" id="A0A6A3KZY5"/>